<evidence type="ECO:0000313" key="83">
    <source>
        <dbReference type="Proteomes" id="UP000034925"/>
    </source>
</evidence>
<evidence type="ECO:0000313" key="32">
    <source>
        <dbReference type="EMBL" id="KKH63288.1"/>
    </source>
</evidence>
<evidence type="ECO:0000313" key="20">
    <source>
        <dbReference type="EMBL" id="KKG94077.1"/>
    </source>
</evidence>
<evidence type="ECO:0000313" key="41">
    <source>
        <dbReference type="EMBL" id="KKH94799.1"/>
    </source>
</evidence>
<dbReference type="EMBL" id="JJQX01000117">
    <property type="protein sequence ID" value="KKH94799.1"/>
    <property type="molecule type" value="Genomic_DNA"/>
</dbReference>
<evidence type="ECO:0000313" key="59">
    <source>
        <dbReference type="Proteomes" id="UP000034188"/>
    </source>
</evidence>
<dbReference type="EMBL" id="JJPD01000004">
    <property type="protein sequence ID" value="KKG46501.1"/>
    <property type="molecule type" value="Genomic_DNA"/>
</dbReference>
<evidence type="ECO:0000313" key="67">
    <source>
        <dbReference type="Proteomes" id="UP000034409"/>
    </source>
</evidence>
<evidence type="ECO:0000313" key="11">
    <source>
        <dbReference type="EMBL" id="KKG49906.1"/>
    </source>
</evidence>
<dbReference type="EMBL" id="JJQW01000137">
    <property type="protein sequence ID" value="KKH84171.1"/>
    <property type="molecule type" value="Genomic_DNA"/>
</dbReference>
<dbReference type="Proteomes" id="UP000034468">
    <property type="component" value="Unassembled WGS sequence"/>
</dbReference>
<evidence type="ECO:0000313" key="43">
    <source>
        <dbReference type="EMBL" id="KKI00724.1"/>
    </source>
</evidence>
<evidence type="ECO:0000313" key="5">
    <source>
        <dbReference type="EMBL" id="KKG28353.1"/>
    </source>
</evidence>
<evidence type="ECO:0000313" key="2">
    <source>
        <dbReference type="EMBL" id="KKG00218.1"/>
    </source>
</evidence>
<dbReference type="EMBL" id="JJPH01000120">
    <property type="protein sequence ID" value="KKG48912.1"/>
    <property type="molecule type" value="Genomic_DNA"/>
</dbReference>
<dbReference type="EMBL" id="JJPB01000131">
    <property type="protein sequence ID" value="KKG28353.1"/>
    <property type="molecule type" value="Genomic_DNA"/>
</dbReference>
<evidence type="ECO:0000313" key="54">
    <source>
        <dbReference type="Proteomes" id="UP000034047"/>
    </source>
</evidence>
<evidence type="ECO:0000313" key="57">
    <source>
        <dbReference type="Proteomes" id="UP000034151"/>
    </source>
</evidence>
<evidence type="ECO:0000313" key="17">
    <source>
        <dbReference type="EMBL" id="KKG81658.1"/>
    </source>
</evidence>
<evidence type="ECO:0000313" key="70">
    <source>
        <dbReference type="Proteomes" id="UP000034566"/>
    </source>
</evidence>
<evidence type="ECO:0000313" key="50">
    <source>
        <dbReference type="Proteomes" id="UP000033889"/>
    </source>
</evidence>
<evidence type="ECO:0000313" key="44">
    <source>
        <dbReference type="EMBL" id="KKI06234.1"/>
    </source>
</evidence>
<dbReference type="EMBL" id="JJPK01000126">
    <property type="protein sequence ID" value="KKG57728.1"/>
    <property type="molecule type" value="Genomic_DNA"/>
</dbReference>
<organism evidence="10 62">
    <name type="scientific">Methanosarcina mazei</name>
    <name type="common">Methanosarcina frisia</name>
    <dbReference type="NCBI Taxonomy" id="2209"/>
    <lineage>
        <taxon>Archaea</taxon>
        <taxon>Methanobacteriati</taxon>
        <taxon>Methanobacteriota</taxon>
        <taxon>Stenosarchaea group</taxon>
        <taxon>Methanomicrobia</taxon>
        <taxon>Methanosarcinales</taxon>
        <taxon>Methanosarcinaceae</taxon>
        <taxon>Methanosarcina</taxon>
    </lineage>
</organism>
<dbReference type="EMBL" id="JJQO01000198">
    <property type="protein sequence ID" value="KKH63288.1"/>
    <property type="molecule type" value="Genomic_DNA"/>
</dbReference>
<dbReference type="EMBL" id="JJPT01000032">
    <property type="protein sequence ID" value="KKG94077.1"/>
    <property type="molecule type" value="Genomic_DNA"/>
</dbReference>
<evidence type="ECO:0000313" key="65">
    <source>
        <dbReference type="Proteomes" id="UP000034298"/>
    </source>
</evidence>
<evidence type="ECO:0000313" key="30">
    <source>
        <dbReference type="EMBL" id="KKH43501.1"/>
    </source>
</evidence>
<dbReference type="Proteomes" id="UP000034188">
    <property type="component" value="Unassembled WGS sequence"/>
</dbReference>
<dbReference type="EMBL" id="JJQZ01000060">
    <property type="protein sequence ID" value="KKH97165.1"/>
    <property type="molecule type" value="Genomic_DNA"/>
</dbReference>
<evidence type="ECO:0000313" key="85">
    <source>
        <dbReference type="Proteomes" id="UP000034944"/>
    </source>
</evidence>
<evidence type="ECO:0000313" key="84">
    <source>
        <dbReference type="Proteomes" id="UP000034937"/>
    </source>
</evidence>
<dbReference type="EMBL" id="JJRB01000138">
    <property type="protein sequence ID" value="KKI00724.1"/>
    <property type="molecule type" value="Genomic_DNA"/>
</dbReference>
<dbReference type="EMBL" id="JJPX01000072">
    <property type="protein sequence ID" value="KKH10839.1"/>
    <property type="molecule type" value="Genomic_DNA"/>
</dbReference>
<evidence type="ECO:0000313" key="37">
    <source>
        <dbReference type="EMBL" id="KKH78324.1"/>
    </source>
</evidence>
<dbReference type="EMBL" id="JJQT01000125">
    <property type="protein sequence ID" value="KKH78324.1"/>
    <property type="molecule type" value="Genomic_DNA"/>
</dbReference>
<evidence type="ECO:0000313" key="31">
    <source>
        <dbReference type="EMBL" id="KKH53688.1"/>
    </source>
</evidence>
<dbReference type="Proteomes" id="UP000034937">
    <property type="component" value="Unassembled WGS sequence"/>
</dbReference>
<dbReference type="EMBL" id="JJQG01000011">
    <property type="protein sequence ID" value="KKH42871.1"/>
    <property type="molecule type" value="Genomic_DNA"/>
</dbReference>
<evidence type="ECO:0000313" key="39">
    <source>
        <dbReference type="EMBL" id="KKH84171.1"/>
    </source>
</evidence>
<dbReference type="EMBL" id="JJPN01000129">
    <property type="protein sequence ID" value="KKG69604.1"/>
    <property type="molecule type" value="Genomic_DNA"/>
</dbReference>
<evidence type="ECO:0000313" key="48">
    <source>
        <dbReference type="Proteomes" id="UP000033878"/>
    </source>
</evidence>
<dbReference type="Proteomes" id="UP000033864">
    <property type="component" value="Unassembled WGS sequence"/>
</dbReference>
<evidence type="ECO:0000313" key="1">
    <source>
        <dbReference type="EMBL" id="KKF98570.1"/>
    </source>
</evidence>
<dbReference type="EMBL" id="JJOU01000053">
    <property type="protein sequence ID" value="KKG17150.1"/>
    <property type="molecule type" value="Genomic_DNA"/>
</dbReference>
<dbReference type="Proteomes" id="UP000034692">
    <property type="component" value="Unassembled WGS sequence"/>
</dbReference>
<dbReference type="Proteomes" id="UP000034668">
    <property type="component" value="Unassembled WGS sequence"/>
</dbReference>
<dbReference type="EMBL" id="JJPW01000055">
    <property type="protein sequence ID" value="KKH00719.1"/>
    <property type="molecule type" value="Genomic_DNA"/>
</dbReference>
<evidence type="ECO:0000313" key="64">
    <source>
        <dbReference type="Proteomes" id="UP000034279"/>
    </source>
</evidence>
<evidence type="ECO:0000313" key="75">
    <source>
        <dbReference type="Proteomes" id="UP000034667"/>
    </source>
</evidence>
<evidence type="ECO:0000313" key="86">
    <source>
        <dbReference type="Proteomes" id="UP000034950"/>
    </source>
</evidence>
<dbReference type="EMBL" id="JJPY01000016">
    <property type="protein sequence ID" value="KKH11635.1"/>
    <property type="molecule type" value="Genomic_DNA"/>
</dbReference>
<evidence type="ECO:0000313" key="27">
    <source>
        <dbReference type="EMBL" id="KKH25190.1"/>
    </source>
</evidence>
<dbReference type="Proteomes" id="UP000034872">
    <property type="component" value="Unassembled WGS sequence"/>
</dbReference>
<evidence type="ECO:0000313" key="26">
    <source>
        <dbReference type="EMBL" id="KKH11635.1"/>
    </source>
</evidence>
<dbReference type="Proteomes" id="UP000034667">
    <property type="component" value="Unassembled WGS sequence"/>
</dbReference>
<dbReference type="Proteomes" id="UP000033814">
    <property type="component" value="Unassembled WGS sequence"/>
</dbReference>
<dbReference type="EMBL" id="JJQM01000112">
    <property type="protein sequence ID" value="KKH53688.1"/>
    <property type="molecule type" value="Genomic_DNA"/>
</dbReference>
<dbReference type="Proteomes" id="UP000034152">
    <property type="component" value="Unassembled WGS sequence"/>
</dbReference>
<dbReference type="EMBL" id="JJQH01000121">
    <property type="protein sequence ID" value="KKH38685.1"/>
    <property type="molecule type" value="Genomic_DNA"/>
</dbReference>
<evidence type="ECO:0000313" key="47">
    <source>
        <dbReference type="Proteomes" id="UP000033864"/>
    </source>
</evidence>
<evidence type="ECO:0000313" key="74">
    <source>
        <dbReference type="Proteomes" id="UP000034657"/>
    </source>
</evidence>
<evidence type="ECO:0000313" key="36">
    <source>
        <dbReference type="EMBL" id="KKH76770.1"/>
    </source>
</evidence>
<sequence>MSAAGRLKDNSLIVRFGKKGLKKNQGTTYCFFISEAERLTGFLKCIALSANGSGIKSFLLSFHRCLPPGNAALFPASIFISGNQLGSENLEGHC</sequence>
<dbReference type="Proteomes" id="UP000034921">
    <property type="component" value="Unassembled WGS sequence"/>
</dbReference>
<evidence type="ECO:0000313" key="3">
    <source>
        <dbReference type="EMBL" id="KKG06646.1"/>
    </source>
</evidence>
<evidence type="ECO:0000313" key="16">
    <source>
        <dbReference type="EMBL" id="KKG76943.1"/>
    </source>
</evidence>
<evidence type="ECO:0000313" key="9">
    <source>
        <dbReference type="EMBL" id="KKG46501.1"/>
    </source>
</evidence>
<dbReference type="Proteomes" id="UP000034820">
    <property type="component" value="Unassembled WGS sequence"/>
</dbReference>
<dbReference type="Proteomes" id="UP000034279">
    <property type="component" value="Unassembled WGS sequence"/>
</dbReference>
<evidence type="ECO:0000313" key="15">
    <source>
        <dbReference type="EMBL" id="KKG69604.1"/>
    </source>
</evidence>
<dbReference type="PATRIC" id="fig|2209.39.peg.2306"/>
<dbReference type="EMBL" id="JJPC01000090">
    <property type="protein sequence ID" value="KKG33938.1"/>
    <property type="molecule type" value="Genomic_DNA"/>
</dbReference>
<dbReference type="EMBL" id="JJQJ01000231">
    <property type="protein sequence ID" value="KKH43501.1"/>
    <property type="molecule type" value="Genomic_DNA"/>
</dbReference>
<evidence type="ECO:0000313" key="61">
    <source>
        <dbReference type="Proteomes" id="UP000034232"/>
    </source>
</evidence>
<dbReference type="Proteomes" id="UP000034657">
    <property type="component" value="Unassembled WGS sequence"/>
</dbReference>
<dbReference type="EMBL" id="JJQV01000068">
    <property type="protein sequence ID" value="KKH83526.1"/>
    <property type="molecule type" value="Genomic_DNA"/>
</dbReference>
<evidence type="ECO:0000313" key="12">
    <source>
        <dbReference type="EMBL" id="KKG55598.1"/>
    </source>
</evidence>
<dbReference type="Proteomes" id="UP000033933">
    <property type="component" value="Unassembled WGS sequence"/>
</dbReference>
<name>A0A0F8F737_METMZ</name>
<evidence type="ECO:0000313" key="53">
    <source>
        <dbReference type="Proteomes" id="UP000034040"/>
    </source>
</evidence>
<dbReference type="Proteomes" id="UP000034578">
    <property type="component" value="Unassembled WGS sequence"/>
</dbReference>
<evidence type="ECO:0000313" key="80">
    <source>
        <dbReference type="Proteomes" id="UP000034842"/>
    </source>
</evidence>
<dbReference type="Proteomes" id="UP000034758">
    <property type="component" value="Unassembled WGS sequence"/>
</dbReference>
<dbReference type="EMBL" id="JJOT01000003">
    <property type="protein sequence ID" value="KKG06646.1"/>
    <property type="molecule type" value="Genomic_DNA"/>
</dbReference>
<dbReference type="Proteomes" id="UP000034074">
    <property type="component" value="Unassembled WGS sequence"/>
</dbReference>
<dbReference type="Proteomes" id="UP000034597">
    <property type="component" value="Unassembled WGS sequence"/>
</dbReference>
<dbReference type="Proteomes" id="UP000034021">
    <property type="component" value="Unassembled WGS sequence"/>
</dbReference>
<dbReference type="EMBL" id="JJQP01000147">
    <property type="protein sequence ID" value="KKH66056.1"/>
    <property type="molecule type" value="Genomic_DNA"/>
</dbReference>
<dbReference type="Proteomes" id="UP000034151">
    <property type="component" value="Unassembled WGS sequence"/>
</dbReference>
<dbReference type="EMBL" id="JJQR01000053">
    <property type="protein sequence ID" value="KKH76770.1"/>
    <property type="molecule type" value="Genomic_DNA"/>
</dbReference>
<evidence type="ECO:0000313" key="49">
    <source>
        <dbReference type="Proteomes" id="UP000033885"/>
    </source>
</evidence>
<reference evidence="45 46" key="1">
    <citation type="journal article" date="2015" name="ISME J.">
        <title>Genomic and phenotypic differentiation among Methanosarcina mazei populations from Columbia River sediment.</title>
        <authorList>
            <person name="Youngblut N.D."/>
            <person name="Wirth J.S."/>
            <person name="Henriksen J.R."/>
            <person name="Smith M."/>
            <person name="Simon H."/>
            <person name="Metcalf W.W."/>
            <person name="Whitaker R.J."/>
        </authorList>
    </citation>
    <scope>NUCLEOTIDE SEQUENCE [LARGE SCALE GENOMIC DNA]</scope>
    <source>
        <strain evidence="27 82">1.F.M.0.5</strain>
        <strain evidence="29 78">1.H.A.1A.1</strain>
        <strain evidence="28 52">1.H.A.1A.3</strain>
        <strain evidence="30 47">1.H.A.1A.6</strain>
        <strain evidence="31 61">1.H.A.2.3</strain>
        <strain evidence="32 77">1.H.A.2.7</strain>
        <strain evidence="33">1.H.A.2.8</strain>
        <strain evidence="34 51">1.H.M.0.1</strain>
        <strain evidence="36 83">1.H.M.1A.1</strain>
        <strain evidence="35 53">1.H.M.1A.2</strain>
        <strain evidence="37 80">1.H.M.1A.3</strain>
        <strain evidence="40 58">1.H.M.2.1</strain>
        <strain evidence="38 45">1.H.M.2.2</strain>
        <strain evidence="39 84">1.H.M.2.3</strain>
        <strain evidence="41 76">1.H.M.2.4</strain>
        <strain evidence="42 81">1.H.T.2.1</strain>
        <strain evidence="44 49">1.H.T.2.3</strain>
        <strain evidence="43 69">1.H.T.2.5</strain>
        <strain evidence="1 56">2.F.A.2.3</strain>
        <strain evidence="2 72">2.F.A.2.4</strain>
        <strain evidence="3 73">2.F.T.0.2</strain>
        <strain evidence="4 54">2.F.T.2.6</strain>
        <strain evidence="5 48">3.F.A.1A.3</strain>
        <strain evidence="6 65">3.F.A.1B.1</strain>
        <strain evidence="9 71">3.F.A.2.12</strain>
        <strain evidence="8 75">3.F.A.2.3</strain>
        <strain evidence="7 57">3.F.A.2.5</strain>
        <strain evidence="11 60">3.F.A.2.6</strain>
        <strain evidence="10 62">3.F.A.2.7</strain>
        <strain evidence="12 59">3.F.T.1A.1</strain>
        <strain evidence="14 64">3.F.T.1A.2</strain>
        <strain evidence="13 70">3.F.T.1A.4</strain>
        <strain evidence="15 55">3.H.A.1A.2</strain>
        <strain evidence="16 79">3.H.A.2.4</strain>
        <strain evidence="17 50">3.H.A.2.5</strain>
        <strain evidence="18 86">3.H.A.2.6</strain>
        <strain evidence="19 67">3.H.A.2.8</strain>
        <strain evidence="20 74">3.H.M.1A.1</strain>
        <strain evidence="22 68">3.H.M.1B.1</strain>
        <strain evidence="21 46">3.H.M.1B.2</strain>
        <strain evidence="23 63">3.H.M.1B.5</strain>
        <strain evidence="24 66">3.H.M.2.7</strain>
        <strain evidence="26">3.H.T.1A.1</strain>
        <strain evidence="25 85">3.H.T.1A.2</strain>
    </source>
</reference>
<dbReference type="Proteomes" id="UP000034047">
    <property type="component" value="Unassembled WGS sequence"/>
</dbReference>
<dbReference type="Proteomes" id="UP000034243">
    <property type="component" value="Unassembled WGS sequence"/>
</dbReference>
<dbReference type="Proteomes" id="UP000034944">
    <property type="component" value="Unassembled WGS sequence"/>
</dbReference>
<dbReference type="Proteomes" id="UP000034142">
    <property type="component" value="Unassembled WGS sequence"/>
</dbReference>
<dbReference type="EMBL" id="JJPF01000141">
    <property type="protein sequence ID" value="KKG39015.1"/>
    <property type="molecule type" value="Genomic_DNA"/>
</dbReference>
<evidence type="ECO:0000313" key="52">
    <source>
        <dbReference type="Proteomes" id="UP000034021"/>
    </source>
</evidence>
<gene>
    <name evidence="6" type="ORF">DU30_09915</name>
    <name evidence="1" type="ORF">DU31_13200</name>
    <name evidence="12" type="ORF">DU33_12735</name>
    <name evidence="4" type="ORF">DU34_02300</name>
    <name evidence="9" type="ORF">DU35_20025</name>
    <name evidence="10" type="ORF">DU36_11800</name>
    <name evidence="11" type="ORF">DU38_08805</name>
    <name evidence="7" type="ORF">DU39_10455</name>
    <name evidence="3" type="ORF">DU40_12370</name>
    <name evidence="8" type="ORF">DU41_08145</name>
    <name evidence="24" type="ORF">DU42_05685</name>
    <name evidence="13" type="ORF">DU45_12425</name>
    <name evidence="15" type="ORF">DU46_14990</name>
    <name evidence="2" type="ORF">DU47_02280</name>
    <name evidence="5" type="ORF">DU49_10015</name>
    <name evidence="28" type="ORF">DU50_14190</name>
    <name evidence="26" type="ORF">DU51_03910</name>
    <name evidence="29" type="ORF">DU54_11065</name>
    <name evidence="16" type="ORF">DU55_13950</name>
    <name evidence="23" type="ORF">DU56_09900</name>
    <name evidence="18" type="ORF">DU57_04745</name>
    <name evidence="19" type="ORF">DU59_08855</name>
    <name evidence="27" type="ORF">DU60_12350</name>
    <name evidence="17" type="ORF">DU61_14705</name>
    <name evidence="25" type="ORF">DU62_15020</name>
    <name evidence="14" type="ORF">DU64_11830</name>
    <name evidence="22" type="ORF">DU66_12000</name>
    <name evidence="21" type="ORF">DU68_12315</name>
    <name evidence="20" type="ORF">DU69_08590</name>
    <name evidence="33" type="ORF">DU73_13075</name>
    <name evidence="32" type="ORF">DU75_13415</name>
    <name evidence="31" type="ORF">DU76_12665</name>
    <name evidence="35" type="ORF">DU77_10280</name>
    <name evidence="37" type="ORF">DU78_13200</name>
    <name evidence="41" type="ORF">DU79_13795</name>
    <name evidence="40" type="ORF">DU80_10090</name>
    <name evidence="44" type="ORF">DU81_10515</name>
    <name evidence="38" type="ORF">DU82_13000</name>
    <name evidence="43" type="ORF">DU83_13760</name>
    <name evidence="42" type="ORF">DU84_13590</name>
    <name evidence="30" type="ORF">DU85_16115</name>
    <name evidence="36" type="ORF">DU86_13455</name>
    <name evidence="34" type="ORF">DU87_07890</name>
    <name evidence="39" type="ORF">DU88_12035</name>
</gene>
<dbReference type="Proteomes" id="UP000034298">
    <property type="component" value="Unassembled WGS sequence"/>
</dbReference>
<evidence type="ECO:0000313" key="14">
    <source>
        <dbReference type="EMBL" id="KKG60279.1"/>
    </source>
</evidence>
<dbReference type="EMBL" id="JJOS01000107">
    <property type="protein sequence ID" value="KKG00218.1"/>
    <property type="molecule type" value="Genomic_DNA"/>
</dbReference>
<evidence type="ECO:0000313" key="42">
    <source>
        <dbReference type="EMBL" id="KKH97165.1"/>
    </source>
</evidence>
<dbReference type="EMBL" id="JJQU01000053">
    <property type="protein sequence ID" value="KKH88882.1"/>
    <property type="molecule type" value="Genomic_DNA"/>
</dbReference>
<evidence type="ECO:0000313" key="72">
    <source>
        <dbReference type="Proteomes" id="UP000034578"/>
    </source>
</evidence>
<evidence type="ECO:0000313" key="18">
    <source>
        <dbReference type="EMBL" id="KKG84033.1"/>
    </source>
</evidence>
<dbReference type="Proteomes" id="UP000034195">
    <property type="component" value="Unassembled WGS sequence"/>
</dbReference>
<evidence type="ECO:0000313" key="24">
    <source>
        <dbReference type="EMBL" id="KKH10839.1"/>
    </source>
</evidence>
<evidence type="ECO:0000313" key="4">
    <source>
        <dbReference type="EMBL" id="KKG17150.1"/>
    </source>
</evidence>
<evidence type="ECO:0000313" key="58">
    <source>
        <dbReference type="Proteomes" id="UP000034152"/>
    </source>
</evidence>
<keyword evidence="72" id="KW-1185">Reference proteome</keyword>
<evidence type="ECO:0000313" key="66">
    <source>
        <dbReference type="Proteomes" id="UP000034387"/>
    </source>
</evidence>
<dbReference type="EMBL" id="JJRA01000016">
    <property type="protein sequence ID" value="KKI06234.1"/>
    <property type="molecule type" value="Genomic_DNA"/>
</dbReference>
<proteinExistence type="predicted"/>
<evidence type="ECO:0000313" key="23">
    <source>
        <dbReference type="EMBL" id="KKH00719.1"/>
    </source>
</evidence>
<evidence type="ECO:0000313" key="8">
    <source>
        <dbReference type="EMBL" id="KKG44801.1"/>
    </source>
</evidence>
<dbReference type="Proteomes" id="UP000034950">
    <property type="component" value="Unassembled WGS sequence"/>
</dbReference>
<evidence type="ECO:0000313" key="63">
    <source>
        <dbReference type="Proteomes" id="UP000034253"/>
    </source>
</evidence>
<dbReference type="Proteomes" id="UP000034547">
    <property type="component" value="Unassembled WGS sequence"/>
</dbReference>
<evidence type="ECO:0000313" key="38">
    <source>
        <dbReference type="EMBL" id="KKH83526.1"/>
    </source>
</evidence>
<evidence type="ECO:0000313" key="68">
    <source>
        <dbReference type="Proteomes" id="UP000034468"/>
    </source>
</evidence>
<evidence type="ECO:0000313" key="56">
    <source>
        <dbReference type="Proteomes" id="UP000034142"/>
    </source>
</evidence>
<evidence type="ECO:0000313" key="55">
    <source>
        <dbReference type="Proteomes" id="UP000034074"/>
    </source>
</evidence>
<dbReference type="EMBL" id="JJQS01000131">
    <property type="protein sequence ID" value="KKH71680.1"/>
    <property type="molecule type" value="Genomic_DNA"/>
</dbReference>
<evidence type="ECO:0000313" key="10">
    <source>
        <dbReference type="EMBL" id="KKG48912.1"/>
    </source>
</evidence>
<dbReference type="EMBL" id="JJPP01000141">
    <property type="protein sequence ID" value="KKG76943.1"/>
    <property type="molecule type" value="Genomic_DNA"/>
</dbReference>
<evidence type="ECO:0000313" key="46">
    <source>
        <dbReference type="Proteomes" id="UP000033835"/>
    </source>
</evidence>
<evidence type="ECO:0000313" key="35">
    <source>
        <dbReference type="EMBL" id="KKH71680.1"/>
    </source>
</evidence>
<evidence type="ECO:0000313" key="19">
    <source>
        <dbReference type="EMBL" id="KKG86021.1"/>
    </source>
</evidence>
<dbReference type="Proteomes" id="UP000034232">
    <property type="component" value="Unassembled WGS sequence"/>
</dbReference>
<evidence type="ECO:0000313" key="81">
    <source>
        <dbReference type="Proteomes" id="UP000034872"/>
    </source>
</evidence>
<evidence type="ECO:0000313" key="82">
    <source>
        <dbReference type="Proteomes" id="UP000034921"/>
    </source>
</evidence>
<evidence type="ECO:0000313" key="78">
    <source>
        <dbReference type="Proteomes" id="UP000034758"/>
    </source>
</evidence>
<dbReference type="EMBL" id="JJQQ01000023">
    <property type="protein sequence ID" value="KKH69597.1"/>
    <property type="molecule type" value="Genomic_DNA"/>
</dbReference>
<dbReference type="EMBL" id="JJPZ01000074">
    <property type="protein sequence ID" value="KKH11203.1"/>
    <property type="molecule type" value="Genomic_DNA"/>
</dbReference>
<evidence type="ECO:0000313" key="51">
    <source>
        <dbReference type="Proteomes" id="UP000033933"/>
    </source>
</evidence>
<protein>
    <submittedName>
        <fullName evidence="10">Uncharacterized protein</fullName>
    </submittedName>
</protein>
<dbReference type="EMBL" id="JJPV01000115">
    <property type="protein sequence ID" value="KKG96899.1"/>
    <property type="molecule type" value="Genomic_DNA"/>
</dbReference>
<dbReference type="EMBL" id="JJPJ01000104">
    <property type="protein sequence ID" value="KKG60279.1"/>
    <property type="molecule type" value="Genomic_DNA"/>
</dbReference>
<dbReference type="Proteomes" id="UP000034842">
    <property type="component" value="Unassembled WGS sequence"/>
</dbReference>
<dbReference type="AlphaFoldDB" id="A0A0F8F737"/>
<comment type="caution">
    <text evidence="10">The sequence shown here is derived from an EMBL/GenBank/DDBJ whole genome shotgun (WGS) entry which is preliminary data.</text>
</comment>
<evidence type="ECO:0000313" key="28">
    <source>
        <dbReference type="EMBL" id="KKH38685.1"/>
    </source>
</evidence>
<dbReference type="Proteomes" id="UP000033878">
    <property type="component" value="Unassembled WGS sequence"/>
</dbReference>
<dbReference type="Proteomes" id="UP000034566">
    <property type="component" value="Unassembled WGS sequence"/>
</dbReference>
<dbReference type="EMBL" id="JJPU01000074">
    <property type="protein sequence ID" value="KKG98430.1"/>
    <property type="molecule type" value="Genomic_DNA"/>
</dbReference>
<evidence type="ECO:0000313" key="6">
    <source>
        <dbReference type="EMBL" id="KKG33938.1"/>
    </source>
</evidence>
<evidence type="ECO:0000313" key="21">
    <source>
        <dbReference type="EMBL" id="KKG96899.1"/>
    </source>
</evidence>
<dbReference type="Proteomes" id="UP000034253">
    <property type="component" value="Unassembled WGS sequence"/>
</dbReference>
<dbReference type="Proteomes" id="UP000034817">
    <property type="component" value="Unassembled WGS sequence"/>
</dbReference>
<evidence type="ECO:0000313" key="62">
    <source>
        <dbReference type="Proteomes" id="UP000034243"/>
    </source>
</evidence>
<evidence type="ECO:0000313" key="45">
    <source>
        <dbReference type="Proteomes" id="UP000033814"/>
    </source>
</evidence>
<dbReference type="Proteomes" id="UP000034040">
    <property type="component" value="Unassembled WGS sequence"/>
</dbReference>
<dbReference type="EMBL" id="JJPE01000066">
    <property type="protein sequence ID" value="KKG44801.1"/>
    <property type="molecule type" value="Genomic_DNA"/>
</dbReference>
<dbReference type="Proteomes" id="UP000034409">
    <property type="component" value="Unassembled WGS sequence"/>
</dbReference>
<evidence type="ECO:0000313" key="40">
    <source>
        <dbReference type="EMBL" id="KKH88882.1"/>
    </source>
</evidence>
<evidence type="ECO:0000313" key="25">
    <source>
        <dbReference type="EMBL" id="KKH11203.1"/>
    </source>
</evidence>
<evidence type="ECO:0000313" key="73">
    <source>
        <dbReference type="Proteomes" id="UP000034597"/>
    </source>
</evidence>
<dbReference type="EMBL" id="JJOR01000172">
    <property type="protein sequence ID" value="KKF98570.1"/>
    <property type="molecule type" value="Genomic_DNA"/>
</dbReference>
<evidence type="ECO:0000313" key="79">
    <source>
        <dbReference type="Proteomes" id="UP000034817"/>
    </source>
</evidence>
<accession>A0A0F8F737</accession>
<dbReference type="Proteomes" id="UP000033889">
    <property type="component" value="Unassembled WGS sequence"/>
</dbReference>
<evidence type="ECO:0000313" key="13">
    <source>
        <dbReference type="EMBL" id="KKG57728.1"/>
    </source>
</evidence>
<dbReference type="EMBL" id="JJPR01000132">
    <property type="protein sequence ID" value="KKG84033.1"/>
    <property type="molecule type" value="Genomic_DNA"/>
</dbReference>
<dbReference type="EMBL" id="JJPS01000195">
    <property type="protein sequence ID" value="KKG86021.1"/>
    <property type="molecule type" value="Genomic_DNA"/>
</dbReference>
<evidence type="ECO:0000313" key="34">
    <source>
        <dbReference type="EMBL" id="KKH69597.1"/>
    </source>
</evidence>
<dbReference type="Proteomes" id="UP000034387">
    <property type="component" value="Unassembled WGS sequence"/>
</dbReference>
<dbReference type="Proteomes" id="UP000034577">
    <property type="component" value="Unassembled WGS sequence"/>
</dbReference>
<dbReference type="EMBL" id="JJPQ01000084">
    <property type="protein sequence ID" value="KKG81658.1"/>
    <property type="molecule type" value="Genomic_DNA"/>
</dbReference>
<evidence type="ECO:0000313" key="7">
    <source>
        <dbReference type="EMBL" id="KKG39015.1"/>
    </source>
</evidence>
<dbReference type="Proteomes" id="UP000033835">
    <property type="component" value="Unassembled WGS sequence"/>
</dbReference>
<evidence type="ECO:0000313" key="76">
    <source>
        <dbReference type="Proteomes" id="UP000034668"/>
    </source>
</evidence>
<evidence type="ECO:0000313" key="71">
    <source>
        <dbReference type="Proteomes" id="UP000034577"/>
    </source>
</evidence>
<evidence type="ECO:0000313" key="22">
    <source>
        <dbReference type="EMBL" id="KKG98430.1"/>
    </source>
</evidence>
<dbReference type="EMBL" id="JJPI01000054">
    <property type="protein sequence ID" value="KKG55598.1"/>
    <property type="molecule type" value="Genomic_DNA"/>
</dbReference>
<dbReference type="Proteomes" id="UP000034925">
    <property type="component" value="Unassembled WGS sequence"/>
</dbReference>
<evidence type="ECO:0000313" key="33">
    <source>
        <dbReference type="EMBL" id="KKH66056.1"/>
    </source>
</evidence>
<dbReference type="Proteomes" id="UP000033885">
    <property type="component" value="Unassembled WGS sequence"/>
</dbReference>
<evidence type="ECO:0000313" key="29">
    <source>
        <dbReference type="EMBL" id="KKH42871.1"/>
    </source>
</evidence>
<evidence type="ECO:0000313" key="77">
    <source>
        <dbReference type="Proteomes" id="UP000034692"/>
    </source>
</evidence>
<dbReference type="EMBL" id="JJQE01000150">
    <property type="protein sequence ID" value="KKH25190.1"/>
    <property type="molecule type" value="Genomic_DNA"/>
</dbReference>
<evidence type="ECO:0000313" key="69">
    <source>
        <dbReference type="Proteomes" id="UP000034547"/>
    </source>
</evidence>
<dbReference type="EMBL" id="JJPG01000113">
    <property type="protein sequence ID" value="KKG49906.1"/>
    <property type="molecule type" value="Genomic_DNA"/>
</dbReference>
<evidence type="ECO:0000313" key="60">
    <source>
        <dbReference type="Proteomes" id="UP000034195"/>
    </source>
</evidence>